<evidence type="ECO:0000313" key="1">
    <source>
        <dbReference type="EMBL" id="KAB5588247.1"/>
    </source>
</evidence>
<dbReference type="Proteomes" id="UP000383932">
    <property type="component" value="Unassembled WGS sequence"/>
</dbReference>
<dbReference type="EMBL" id="SSOP01000513">
    <property type="protein sequence ID" value="KAB5588247.1"/>
    <property type="molecule type" value="Genomic_DNA"/>
</dbReference>
<dbReference type="OrthoDB" id="3257409at2759"/>
<dbReference type="AlphaFoldDB" id="A0A5N5QA13"/>
<keyword evidence="1" id="KW-0436">Ligase</keyword>
<protein>
    <submittedName>
        <fullName evidence="1">E4 ubiquitin-protein ligase</fullName>
    </submittedName>
</protein>
<reference evidence="1 2" key="1">
    <citation type="journal article" date="2019" name="Fungal Biol. Biotechnol.">
        <title>Draft genome sequence of fastidious pathogen Ceratobasidium theobromae, which causes vascular-streak dieback in Theobroma cacao.</title>
        <authorList>
            <person name="Ali S.S."/>
            <person name="Asman A."/>
            <person name="Shao J."/>
            <person name="Firmansyah A.P."/>
            <person name="Susilo A.W."/>
            <person name="Rosmana A."/>
            <person name="McMahon P."/>
            <person name="Junaid M."/>
            <person name="Guest D."/>
            <person name="Kheng T.Y."/>
            <person name="Meinhardt L.W."/>
            <person name="Bailey B.A."/>
        </authorList>
    </citation>
    <scope>NUCLEOTIDE SEQUENCE [LARGE SCALE GENOMIC DNA]</scope>
    <source>
        <strain evidence="1 2">CT2</strain>
    </source>
</reference>
<organism evidence="1 2">
    <name type="scientific">Ceratobasidium theobromae</name>
    <dbReference type="NCBI Taxonomy" id="1582974"/>
    <lineage>
        <taxon>Eukaryota</taxon>
        <taxon>Fungi</taxon>
        <taxon>Dikarya</taxon>
        <taxon>Basidiomycota</taxon>
        <taxon>Agaricomycotina</taxon>
        <taxon>Agaricomycetes</taxon>
        <taxon>Cantharellales</taxon>
        <taxon>Ceratobasidiaceae</taxon>
        <taxon>Ceratobasidium</taxon>
    </lineage>
</organism>
<accession>A0A5N5QA13</accession>
<dbReference type="GO" id="GO:0016874">
    <property type="term" value="F:ligase activity"/>
    <property type="evidence" value="ECO:0007669"/>
    <property type="project" value="UniProtKB-KW"/>
</dbReference>
<proteinExistence type="predicted"/>
<gene>
    <name evidence="1" type="ORF">CTheo_8313</name>
</gene>
<keyword evidence="2" id="KW-1185">Reference proteome</keyword>
<comment type="caution">
    <text evidence="1">The sequence shown here is derived from an EMBL/GenBank/DDBJ whole genome shotgun (WGS) entry which is preliminary data.</text>
</comment>
<name>A0A5N5QA13_9AGAM</name>
<evidence type="ECO:0000313" key="2">
    <source>
        <dbReference type="Proteomes" id="UP000383932"/>
    </source>
</evidence>
<sequence>MVSNSHLCPGFAVSDVRLQLCSDILTEEEMDSIKMMAIRLLGHVSQRNYKRIRYSYREKMRILTLQRLHTRVASLSGATPVVIDCCIKVCHVFTGKKANLEACELCGEARYDARGRPRKVFEYLPLTPRFQAMLNNPEFIQKMLYRHNYAQEDGIVDNIFDSKLYKRLCTSSITVDSVETGTRFEHFNIPEPRLFILAHITQAKGTLGDATEILISFRQMGRSFVVDVQAIENVVGRVKTKGVIPSGEWVIIDRRNGACRTSFNEVDDKYEE</sequence>